<keyword evidence="2" id="KW-1185">Reference proteome</keyword>
<reference evidence="1 2" key="1">
    <citation type="journal article" date="2021" name="Plant Biotechnol. J.">
        <title>Multi-omics assisted identification of the key and species-specific regulatory components of drought-tolerant mechanisms in Gossypium stocksii.</title>
        <authorList>
            <person name="Yu D."/>
            <person name="Ke L."/>
            <person name="Zhang D."/>
            <person name="Wu Y."/>
            <person name="Sun Y."/>
            <person name="Mei J."/>
            <person name="Sun J."/>
            <person name="Sun Y."/>
        </authorList>
    </citation>
    <scope>NUCLEOTIDE SEQUENCE [LARGE SCALE GENOMIC DNA]</scope>
    <source>
        <strain evidence="2">cv. E1</strain>
        <tissue evidence="1">Leaf</tissue>
    </source>
</reference>
<name>A0A9D4AGQ8_9ROSI</name>
<comment type="caution">
    <text evidence="1">The sequence shown here is derived from an EMBL/GenBank/DDBJ whole genome shotgun (WGS) entry which is preliminary data.</text>
</comment>
<evidence type="ECO:0000313" key="1">
    <source>
        <dbReference type="EMBL" id="KAH1121967.1"/>
    </source>
</evidence>
<organism evidence="1 2">
    <name type="scientific">Gossypium stocksii</name>
    <dbReference type="NCBI Taxonomy" id="47602"/>
    <lineage>
        <taxon>Eukaryota</taxon>
        <taxon>Viridiplantae</taxon>
        <taxon>Streptophyta</taxon>
        <taxon>Embryophyta</taxon>
        <taxon>Tracheophyta</taxon>
        <taxon>Spermatophyta</taxon>
        <taxon>Magnoliopsida</taxon>
        <taxon>eudicotyledons</taxon>
        <taxon>Gunneridae</taxon>
        <taxon>Pentapetalae</taxon>
        <taxon>rosids</taxon>
        <taxon>malvids</taxon>
        <taxon>Malvales</taxon>
        <taxon>Malvaceae</taxon>
        <taxon>Malvoideae</taxon>
        <taxon>Gossypium</taxon>
    </lineage>
</organism>
<dbReference type="Proteomes" id="UP000828251">
    <property type="component" value="Unassembled WGS sequence"/>
</dbReference>
<accession>A0A9D4AGQ8</accession>
<protein>
    <submittedName>
        <fullName evidence="1">Uncharacterized protein</fullName>
    </submittedName>
</protein>
<gene>
    <name evidence="1" type="ORF">J1N35_005127</name>
</gene>
<proteinExistence type="predicted"/>
<sequence>MCTRESNYMLVELCAETTKYGMLFRRVQREKLTKGDLGGDVVCVVVIRLLEFLMSEEVSNNLSHKGISMMASSGYIEGGSGRVPTGDGHVASAPRFKQRKMSTVQDFLPGCGREGAPITRLSGQATID</sequence>
<evidence type="ECO:0000313" key="2">
    <source>
        <dbReference type="Proteomes" id="UP000828251"/>
    </source>
</evidence>
<dbReference type="AlphaFoldDB" id="A0A9D4AGQ8"/>
<dbReference type="EMBL" id="JAIQCV010000002">
    <property type="protein sequence ID" value="KAH1121967.1"/>
    <property type="molecule type" value="Genomic_DNA"/>
</dbReference>